<dbReference type="InterPro" id="IPR015797">
    <property type="entry name" value="NUDIX_hydrolase-like_dom_sf"/>
</dbReference>
<name>A0A8A4TR89_SULCO</name>
<dbReference type="AlphaFoldDB" id="A0A8A4TR89"/>
<gene>
    <name evidence="2" type="ORF">J3U87_03585</name>
</gene>
<dbReference type="GO" id="GO:0016787">
    <property type="term" value="F:hydrolase activity"/>
    <property type="evidence" value="ECO:0007669"/>
    <property type="project" value="UniProtKB-KW"/>
</dbReference>
<dbReference type="EMBL" id="CP071793">
    <property type="protein sequence ID" value="QTD51528.1"/>
    <property type="molecule type" value="Genomic_DNA"/>
</dbReference>
<proteinExistence type="predicted"/>
<evidence type="ECO:0000259" key="1">
    <source>
        <dbReference type="PROSITE" id="PS51462"/>
    </source>
</evidence>
<dbReference type="RefSeq" id="WP_237381656.1">
    <property type="nucleotide sequence ID" value="NZ_CP071793.1"/>
</dbReference>
<dbReference type="InterPro" id="IPR036388">
    <property type="entry name" value="WH-like_DNA-bd_sf"/>
</dbReference>
<keyword evidence="2" id="KW-0378">Hydrolase</keyword>
<dbReference type="InterPro" id="IPR000086">
    <property type="entry name" value="NUDIX_hydrolase_dom"/>
</dbReference>
<dbReference type="Pfam" id="PF21906">
    <property type="entry name" value="WHD_NrtR"/>
    <property type="match status" value="1"/>
</dbReference>
<dbReference type="KEGG" id="scor:J3U87_03585"/>
<reference evidence="2" key="1">
    <citation type="submission" date="2021-03" db="EMBL/GenBank/DDBJ databases">
        <title>Acanthopleuribacteraceae sp. M133.</title>
        <authorList>
            <person name="Wang G."/>
        </authorList>
    </citation>
    <scope>NUCLEOTIDE SEQUENCE</scope>
    <source>
        <strain evidence="2">M133</strain>
    </source>
</reference>
<dbReference type="SUPFAM" id="SSF46785">
    <property type="entry name" value="Winged helix' DNA-binding domain"/>
    <property type="match status" value="1"/>
</dbReference>
<feature type="domain" description="Nudix hydrolase" evidence="1">
    <location>
        <begin position="19"/>
        <end position="151"/>
    </location>
</feature>
<dbReference type="Pfam" id="PF00293">
    <property type="entry name" value="NUDIX"/>
    <property type="match status" value="1"/>
</dbReference>
<dbReference type="InterPro" id="IPR036390">
    <property type="entry name" value="WH_DNA-bd_sf"/>
</dbReference>
<dbReference type="CDD" id="cd18873">
    <property type="entry name" value="NUDIX_NadM_like"/>
    <property type="match status" value="1"/>
</dbReference>
<evidence type="ECO:0000313" key="3">
    <source>
        <dbReference type="Proteomes" id="UP000663929"/>
    </source>
</evidence>
<evidence type="ECO:0000313" key="2">
    <source>
        <dbReference type="EMBL" id="QTD51528.1"/>
    </source>
</evidence>
<protein>
    <submittedName>
        <fullName evidence="2">NUDIX hydrolase</fullName>
    </submittedName>
</protein>
<dbReference type="PANTHER" id="PTHR43736">
    <property type="entry name" value="ADP-RIBOSE PYROPHOSPHATASE"/>
    <property type="match status" value="1"/>
</dbReference>
<keyword evidence="3" id="KW-1185">Reference proteome</keyword>
<dbReference type="PANTHER" id="PTHR43736:SF4">
    <property type="entry name" value="SLR1690 PROTEIN"/>
    <property type="match status" value="1"/>
</dbReference>
<dbReference type="PROSITE" id="PS51462">
    <property type="entry name" value="NUDIX"/>
    <property type="match status" value="1"/>
</dbReference>
<organism evidence="2 3">
    <name type="scientific">Sulfidibacter corallicola</name>
    <dbReference type="NCBI Taxonomy" id="2818388"/>
    <lineage>
        <taxon>Bacteria</taxon>
        <taxon>Pseudomonadati</taxon>
        <taxon>Acidobacteriota</taxon>
        <taxon>Holophagae</taxon>
        <taxon>Acanthopleuribacterales</taxon>
        <taxon>Acanthopleuribacteraceae</taxon>
        <taxon>Sulfidibacter</taxon>
    </lineage>
</organism>
<dbReference type="SUPFAM" id="SSF55811">
    <property type="entry name" value="Nudix"/>
    <property type="match status" value="1"/>
</dbReference>
<dbReference type="Proteomes" id="UP000663929">
    <property type="component" value="Chromosome"/>
</dbReference>
<dbReference type="Gene3D" id="1.10.10.10">
    <property type="entry name" value="Winged helix-like DNA-binding domain superfamily/Winged helix DNA-binding domain"/>
    <property type="match status" value="1"/>
</dbReference>
<dbReference type="Gene3D" id="3.90.79.10">
    <property type="entry name" value="Nucleoside Triphosphate Pyrophosphohydrolase"/>
    <property type="match status" value="1"/>
</dbReference>
<sequence length="237" mass="27001">MDESRFLEQYDIHRFDVPLTTIDVVCFSLVGETLHLLLARRAHMPFHGAWALPGGFIDLAVDGNLDDTVVRKVAAKTGIRMSYLEQVETIGNADRDPRGWSVTCLYLSLLDPQSREDQQVDQKHETRWVALDDLDALALAFDHDLLVEKAVARLRSKARYSSLPLHLLAETFTLQQAQRVFELVLGTRLEKKSFRRRLGEAAILEETGETLATRTRGAALYRLRPDHREHLFPRTIG</sequence>
<dbReference type="InterPro" id="IPR054105">
    <property type="entry name" value="WHD_NrtR"/>
</dbReference>
<accession>A0A8A4TR89</accession>